<dbReference type="EC" id="3.4.22.49" evidence="2"/>
<feature type="compositionally biased region" description="Basic and acidic residues" evidence="5">
    <location>
        <begin position="280"/>
        <end position="291"/>
    </location>
</feature>
<evidence type="ECO:0000256" key="1">
    <source>
        <dbReference type="ARBA" id="ARBA00000451"/>
    </source>
</evidence>
<dbReference type="RefSeq" id="XP_003003185.1">
    <property type="nucleotide sequence ID" value="XM_003003139.1"/>
</dbReference>
<name>C9SPC2_VERA1</name>
<dbReference type="GeneID" id="9537311"/>
<dbReference type="GO" id="GO:0005634">
    <property type="term" value="C:nucleus"/>
    <property type="evidence" value="ECO:0007669"/>
    <property type="project" value="InterPro"/>
</dbReference>
<dbReference type="Proteomes" id="UP000008698">
    <property type="component" value="Unassembled WGS sequence"/>
</dbReference>
<evidence type="ECO:0000256" key="5">
    <source>
        <dbReference type="SAM" id="MobiDB-lite"/>
    </source>
</evidence>
<dbReference type="GO" id="GO:0044732">
    <property type="term" value="C:mitotic spindle pole body"/>
    <property type="evidence" value="ECO:0007669"/>
    <property type="project" value="TreeGrafter"/>
</dbReference>
<feature type="region of interest" description="Disordered" evidence="5">
    <location>
        <begin position="1509"/>
        <end position="1557"/>
    </location>
</feature>
<dbReference type="GO" id="GO:0072686">
    <property type="term" value="C:mitotic spindle"/>
    <property type="evidence" value="ECO:0007669"/>
    <property type="project" value="TreeGrafter"/>
</dbReference>
<dbReference type="Pfam" id="PF03568">
    <property type="entry name" value="Separin_C"/>
    <property type="match status" value="2"/>
</dbReference>
<feature type="compositionally biased region" description="Low complexity" evidence="5">
    <location>
        <begin position="1541"/>
        <end position="1557"/>
    </location>
</feature>
<keyword evidence="4" id="KW-0159">Chromosome partition</keyword>
<dbReference type="Gene3D" id="1.25.40.10">
    <property type="entry name" value="Tetratricopeptide repeat domain"/>
    <property type="match status" value="1"/>
</dbReference>
<keyword evidence="8" id="KW-1185">Reference proteome</keyword>
<dbReference type="SUPFAM" id="SSF48452">
    <property type="entry name" value="TPR-like"/>
    <property type="match status" value="1"/>
</dbReference>
<reference evidence="8" key="1">
    <citation type="journal article" date="2011" name="PLoS Pathog.">
        <title>Comparative genomics yields insights into niche adaptation of plant vascular wilt pathogens.</title>
        <authorList>
            <person name="Klosterman S.J."/>
            <person name="Subbarao K.V."/>
            <person name="Kang S."/>
            <person name="Veronese P."/>
            <person name="Gold S.E."/>
            <person name="Thomma B.P.H.J."/>
            <person name="Chen Z."/>
            <person name="Henrissat B."/>
            <person name="Lee Y.-H."/>
            <person name="Park J."/>
            <person name="Garcia-Pedrajas M.D."/>
            <person name="Barbara D.J."/>
            <person name="Anchieta A."/>
            <person name="de Jonge R."/>
            <person name="Santhanam P."/>
            <person name="Maruthachalam K."/>
            <person name="Atallah Z."/>
            <person name="Amyotte S.G."/>
            <person name="Paz Z."/>
            <person name="Inderbitzin P."/>
            <person name="Hayes R.J."/>
            <person name="Heiman D.I."/>
            <person name="Young S."/>
            <person name="Zeng Q."/>
            <person name="Engels R."/>
            <person name="Galagan J."/>
            <person name="Cuomo C.A."/>
            <person name="Dobinson K.F."/>
            <person name="Ma L.-J."/>
        </authorList>
    </citation>
    <scope>NUCLEOTIDE SEQUENCE [LARGE SCALE GENOMIC DNA]</scope>
    <source>
        <strain evidence="8">VaMs.102 / ATCC MYA-4576 / FGSC 10136</strain>
    </source>
</reference>
<dbReference type="KEGG" id="val:VDBG_06747"/>
<dbReference type="PANTHER" id="PTHR12792">
    <property type="entry name" value="EXTRA SPINDLE POLES 1-RELATED"/>
    <property type="match status" value="1"/>
</dbReference>
<feature type="compositionally biased region" description="Low complexity" evidence="5">
    <location>
        <begin position="262"/>
        <end position="272"/>
    </location>
</feature>
<evidence type="ECO:0000313" key="8">
    <source>
        <dbReference type="Proteomes" id="UP000008698"/>
    </source>
</evidence>
<feature type="compositionally biased region" description="Low complexity" evidence="5">
    <location>
        <begin position="328"/>
        <end position="337"/>
    </location>
</feature>
<evidence type="ECO:0000313" key="7">
    <source>
        <dbReference type="EMBL" id="EEY20637.1"/>
    </source>
</evidence>
<evidence type="ECO:0000256" key="2">
    <source>
        <dbReference type="ARBA" id="ARBA00012489"/>
    </source>
</evidence>
<proteinExistence type="predicted"/>
<keyword evidence="3" id="KW-0378">Hydrolase</keyword>
<sequence>MFGEEHNAGGQGGRAETAVDGAGRLLLLGTSLATFSAWRIAKRALDRGMPIAVVNVGGVRGEEQLFADVDWKQTGEQRVRVELSTDKVLPAVVETLRRTNGGNGVKVPRKAAPVAPEVPRGNHGAFKDIQRHGVCRVKVLPAVSLTIVPALLPRRIARAQRPFDVDLLPPLYPLDNLPQQADAHVRLAHERVETLAQCNHVDGKPARGASARPKTPSTTRQRAPTTTRTIAARQPKPENDLSSKEKAALATHVVNAGLKALTETAKPATTAPPSQPTEPAPRKRSDAEPRRGLRRSSSMPMSPLQPRALNRVSTSPMLPKTATGRPQSAHGGAAAPSSSSSFASACLPLVECLRISFACLCSLHAAGKVTLPEGQLEAGMSSFVTKLLGLGLQDHALRELAVLKRRLAQLDATKPSTKTEKAAVAASHANTLSTNPADLLDYGAIKASGAILGLVITSQLHALRLIAAAKKPAMVEAAVPFLGDHPSSPMNLLSRYAKESAAAKNKAARQLEQFSQLILSLPPSVSSKEDTLATENRLSCSPTAALQLHSLGFEYRLCWWVMAGHEADVDGDLMLPLSRCMAAFVRRCSTPTPAAFQVARGAYTRITDLCAQQRLQPSTSASSPLAAIYQTLGTLAQSARLFTEAAAWLTLVKGHLDPEQSSAAKRCSVAAQLLAVQAKREDTPTEELESLLQAIIGELKGTLKGDSAELEELMINLTAARRSTVGLLVHKESSLPRHTTASCHDFVLQFPHFALRWMGKAPARDADAKHTIRYDQRRQTLLATATQIMDSAFVVLKAKISKDDMPWTQLDGTLQDCLTLLEHLGETNLLQKSDGANTYPVKVSSLYYYHADRVQRSGGGEKEDSKAVLRPIKRSIEAVADRSPREKERAQLVKKLERFSELSRASGRLAEARDARKAICTNMVEDGVLAAVAASLNDKAPALAWRADAKTEALSRTLAAMVKLDQAWSDWTFFLAELERAAVLEHLIQIIVSDAAKGSSGSSKPTGLSSSVPDALLRLYSLERFPVRRLRTLCLLLAMSMGDQQEFQSLRVQVDATLDACRSRAFGDDASLAKFLPHHEAYLASMIALIDTDPASATNDLEAPVAAWRAMIARCTSVDDMYACVDDPEQLLRHFGSVEAFANLRGDDALRLAVLELSTDLARLMTSSSINAVLLSHSALADHYLDLGHEAKAKDILARAALLAAPDESEAGPLSGSEVAWVSLQLSSVEYHLAAHNYVEAEAALAEAKAAFDKQTTLQKGSSLQRRLLLARATYVYSLVAMGKGETHQALNYAKNNVKLLYSSWARLEARNPAASHESSQLSIVTSSADEDDNGSSVQKSTTGTNSSSILHVADGPDYWALACALLRSMFHLSSVYVHIGMFQETLYYAEKALSIAESIDSLAHKTQAQSWIGSVWIRANKPEKGLNLLQRARETLESQKPSRRAMRLACELSALYGLLKDRQSEEELFGTAEAMLKMLSGAGVGGVSANEDVVEKMQKLTLDDAATATKTAPAARTTRATRTTRTSAAAPKVAAKKPATKATRTRAAAPKTRTAAAVDIAPKAPPKPPALQTSMLISKALAHLDKKDWPAAMELLDESQKTSVGLRQSLTVQVHRAACLIGQSLEEMLHDSVFSVVQESTISFPAVAAIAGTDKHVTDKAAAASPPARKSRARAATLQKDARQDNSFGFVESLQKALEYLVEAHSMAFVTGDGHLVLRISALLQNTTIFLSAASNHTAKSLPHIDFATCSMELARNVTWRRTRKMIAVEQSDAPFSDISWPTALALKEGRRLSCGVTTDVARFQRDYVNIIPAAWTVVSISLSENRHDLCITKLQADHTPFVLRLPLERAVSRDADTEVFDFEQGHGELLEVIRLINESCHDEGRDWSAKGAKAAWWQEREALDKRMKHLLDNIEQIWLGGFKGIFSQHPRRDDLLSRFQKAFQKTLDKHLPSRRQVRGKKVNTAPKITLDPRILDLFVGLGDPASPDFDLDEALTDLLYFVVDILQFHGERNAYDEIDFDSIMLETYDALQVYHAGLKSSDPVEGAHTILILDKALHAFPWESLPCMDGLAVSRVPSMACLRRLILEQQDDAITGGKTPVGHTISAKKGTYILNPGSDLPNTLGTFQKPLSALDATWSSVVSRTPSEADGAQYIRSKTIRRLEKCRAAALLMGCSSASLTEAGEFEVHGPVWNYMMAGCPAVVGTLWDVTDRDIDRFAGRLFEEWGLMVRGSFPVDKWSAGPASLDVVATTSVVEAVVKARDAVRFRYLTAGAVFSRTLQSARTLCPFNLALLRRCCVTAMCLGVDTLVVMFTHVHRSIGDVEGGGHQARRVARLGHRQWSRCDRAIGRR</sequence>
<dbReference type="eggNOG" id="KOG1849">
    <property type="taxonomic scope" value="Eukaryota"/>
</dbReference>
<dbReference type="PROSITE" id="PS51700">
    <property type="entry name" value="SEPARIN"/>
    <property type="match status" value="1"/>
</dbReference>
<gene>
    <name evidence="7" type="ORF">VDBG_06747</name>
</gene>
<feature type="compositionally biased region" description="Basic and acidic residues" evidence="5">
    <location>
        <begin position="235"/>
        <end position="245"/>
    </location>
</feature>
<feature type="compositionally biased region" description="Polar residues" evidence="5">
    <location>
        <begin position="1319"/>
        <end position="1328"/>
    </location>
</feature>
<dbReference type="InterPro" id="IPR011990">
    <property type="entry name" value="TPR-like_helical_dom_sf"/>
</dbReference>
<accession>C9SPC2</accession>
<dbReference type="OMA" id="FWSRYIK"/>
<dbReference type="STRING" id="526221.C9SPC2"/>
<dbReference type="GO" id="GO:0051307">
    <property type="term" value="P:meiotic chromosome separation"/>
    <property type="evidence" value="ECO:0007669"/>
    <property type="project" value="TreeGrafter"/>
</dbReference>
<feature type="compositionally biased region" description="Low complexity" evidence="5">
    <location>
        <begin position="215"/>
        <end position="234"/>
    </location>
</feature>
<comment type="catalytic activity">
    <reaction evidence="1">
        <text>All bonds known to be hydrolyzed by this endopeptidase have arginine in P1 and an acidic residue in P4. P6 is often occupied by an acidic residue or by a hydroxy-amino-acid residue, the phosphorylation of which enhances cleavage.</text>
        <dbReference type="EC" id="3.4.22.49"/>
    </reaction>
</comment>
<evidence type="ECO:0000256" key="3">
    <source>
        <dbReference type="ARBA" id="ARBA00022801"/>
    </source>
</evidence>
<dbReference type="InterPro" id="IPR029035">
    <property type="entry name" value="DHS-like_NAD/FAD-binding_dom"/>
</dbReference>
<feature type="region of interest" description="Disordered" evidence="5">
    <location>
        <begin position="199"/>
        <end position="245"/>
    </location>
</feature>
<dbReference type="Gene3D" id="3.40.50.1220">
    <property type="entry name" value="TPP-binding domain"/>
    <property type="match status" value="1"/>
</dbReference>
<dbReference type="EMBL" id="DS985221">
    <property type="protein sequence ID" value="EEY20637.1"/>
    <property type="molecule type" value="Genomic_DNA"/>
</dbReference>
<feature type="region of interest" description="Disordered" evidence="5">
    <location>
        <begin position="1319"/>
        <end position="1347"/>
    </location>
</feature>
<feature type="compositionally biased region" description="Polar residues" evidence="5">
    <location>
        <begin position="1335"/>
        <end position="1347"/>
    </location>
</feature>
<dbReference type="GO" id="GO:0004197">
    <property type="term" value="F:cysteine-type endopeptidase activity"/>
    <property type="evidence" value="ECO:0007669"/>
    <property type="project" value="InterPro"/>
</dbReference>
<feature type="domain" description="Peptidase C50" evidence="6">
    <location>
        <begin position="2082"/>
        <end position="2188"/>
    </location>
</feature>
<dbReference type="OrthoDB" id="10255632at2759"/>
<dbReference type="PANTHER" id="PTHR12792:SF0">
    <property type="entry name" value="SEPARIN"/>
    <property type="match status" value="1"/>
</dbReference>
<feature type="compositionally biased region" description="Low complexity" evidence="5">
    <location>
        <begin position="1509"/>
        <end position="1534"/>
    </location>
</feature>
<evidence type="ECO:0000259" key="6">
    <source>
        <dbReference type="PROSITE" id="PS51700"/>
    </source>
</evidence>
<feature type="region of interest" description="Disordered" evidence="5">
    <location>
        <begin position="100"/>
        <end position="119"/>
    </location>
</feature>
<dbReference type="SUPFAM" id="SSF52467">
    <property type="entry name" value="DHS-like NAD/FAD-binding domain"/>
    <property type="match status" value="1"/>
</dbReference>
<organism evidence="8">
    <name type="scientific">Verticillium alfalfae (strain VaMs.102 / ATCC MYA-4576 / FGSC 10136)</name>
    <name type="common">Verticillium wilt of alfalfa</name>
    <name type="synonym">Verticillium albo-atrum</name>
    <dbReference type="NCBI Taxonomy" id="526221"/>
    <lineage>
        <taxon>Eukaryota</taxon>
        <taxon>Fungi</taxon>
        <taxon>Dikarya</taxon>
        <taxon>Ascomycota</taxon>
        <taxon>Pezizomycotina</taxon>
        <taxon>Sordariomycetes</taxon>
        <taxon>Hypocreomycetidae</taxon>
        <taxon>Glomerellales</taxon>
        <taxon>Plectosphaerellaceae</taxon>
        <taxon>Verticillium</taxon>
    </lineage>
</organism>
<protein>
    <recommendedName>
        <fullName evidence="2">separase</fullName>
        <ecNumber evidence="2">3.4.22.49</ecNumber>
    </recommendedName>
</protein>
<dbReference type="GO" id="GO:0006508">
    <property type="term" value="P:proteolysis"/>
    <property type="evidence" value="ECO:0007669"/>
    <property type="project" value="InterPro"/>
</dbReference>
<feature type="region of interest" description="Disordered" evidence="5">
    <location>
        <begin position="262"/>
        <end position="337"/>
    </location>
</feature>
<dbReference type="HOGENOM" id="CLU_000454_0_0_1"/>
<dbReference type="InterPro" id="IPR005314">
    <property type="entry name" value="Peptidase_C50"/>
</dbReference>
<dbReference type="GO" id="GO:0005737">
    <property type="term" value="C:cytoplasm"/>
    <property type="evidence" value="ECO:0007669"/>
    <property type="project" value="TreeGrafter"/>
</dbReference>
<dbReference type="InterPro" id="IPR030397">
    <property type="entry name" value="SEPARIN_core_dom"/>
</dbReference>
<evidence type="ECO:0000256" key="4">
    <source>
        <dbReference type="ARBA" id="ARBA00022829"/>
    </source>
</evidence>